<dbReference type="RefSeq" id="WP_332900967.1">
    <property type="nucleotide sequence ID" value="NZ_JBAGLP010000105.1"/>
</dbReference>
<dbReference type="PRINTS" id="PR00778">
    <property type="entry name" value="HTHARSR"/>
</dbReference>
<name>A0ABU7Z3X8_9MICO</name>
<keyword evidence="2" id="KW-0238">DNA-binding</keyword>
<dbReference type="InterPro" id="IPR001845">
    <property type="entry name" value="HTH_ArsR_DNA-bd_dom"/>
</dbReference>
<organism evidence="5 6">
    <name type="scientific">Isoptericola haloaureus</name>
    <dbReference type="NCBI Taxonomy" id="1542902"/>
    <lineage>
        <taxon>Bacteria</taxon>
        <taxon>Bacillati</taxon>
        <taxon>Actinomycetota</taxon>
        <taxon>Actinomycetes</taxon>
        <taxon>Micrococcales</taxon>
        <taxon>Promicromonosporaceae</taxon>
        <taxon>Isoptericola</taxon>
    </lineage>
</organism>
<dbReference type="Gene3D" id="1.10.10.10">
    <property type="entry name" value="Winged helix-like DNA-binding domain superfamily/Winged helix DNA-binding domain"/>
    <property type="match status" value="1"/>
</dbReference>
<dbReference type="PANTHER" id="PTHR43132:SF8">
    <property type="entry name" value="HTH-TYPE TRANSCRIPTIONAL REGULATOR KMTR"/>
    <property type="match status" value="1"/>
</dbReference>
<dbReference type="Proteomes" id="UP001310387">
    <property type="component" value="Unassembled WGS sequence"/>
</dbReference>
<dbReference type="SMART" id="SM00418">
    <property type="entry name" value="HTH_ARSR"/>
    <property type="match status" value="1"/>
</dbReference>
<dbReference type="InterPro" id="IPR036390">
    <property type="entry name" value="WH_DNA-bd_sf"/>
</dbReference>
<dbReference type="InterPro" id="IPR036388">
    <property type="entry name" value="WH-like_DNA-bd_sf"/>
</dbReference>
<keyword evidence="6" id="KW-1185">Reference proteome</keyword>
<keyword evidence="3" id="KW-0804">Transcription</keyword>
<evidence type="ECO:0000313" key="6">
    <source>
        <dbReference type="Proteomes" id="UP001310387"/>
    </source>
</evidence>
<reference evidence="5" key="1">
    <citation type="journal article" date="2024" name="Antonie Van Leeuwenhoek">
        <title>Isoptericola haloaureus sp. nov., a dimorphic actinobacterium isolated from mangrove sediments of southeast India, implicating biosaline agricultural significance through nitrogen fixation and salt tolerance genes.</title>
        <authorList>
            <person name="Prathaban M."/>
            <person name="Prathiviraj R."/>
            <person name="Ravichandran M."/>
            <person name="Natarajan S.D."/>
            <person name="Sobanaa M."/>
            <person name="Hari Krishna Kumar S."/>
            <person name="Chandrasekar V."/>
            <person name="Selvin J."/>
        </authorList>
    </citation>
    <scope>NUCLEOTIDE SEQUENCE</scope>
    <source>
        <strain evidence="5">MP1014</strain>
    </source>
</reference>
<dbReference type="Pfam" id="PF12840">
    <property type="entry name" value="HTH_20"/>
    <property type="match status" value="1"/>
</dbReference>
<keyword evidence="1" id="KW-0805">Transcription regulation</keyword>
<dbReference type="PANTHER" id="PTHR43132">
    <property type="entry name" value="ARSENICAL RESISTANCE OPERON REPRESSOR ARSR-RELATED"/>
    <property type="match status" value="1"/>
</dbReference>
<protein>
    <submittedName>
        <fullName evidence="5">Metalloregulator ArsR/SmtB family transcription factor</fullName>
    </submittedName>
</protein>
<evidence type="ECO:0000313" key="5">
    <source>
        <dbReference type="EMBL" id="MEG3614132.1"/>
    </source>
</evidence>
<evidence type="ECO:0000256" key="1">
    <source>
        <dbReference type="ARBA" id="ARBA00023015"/>
    </source>
</evidence>
<evidence type="ECO:0000256" key="2">
    <source>
        <dbReference type="ARBA" id="ARBA00023125"/>
    </source>
</evidence>
<accession>A0ABU7Z3X8</accession>
<feature type="domain" description="HTH arsR-type" evidence="4">
    <location>
        <begin position="9"/>
        <end position="103"/>
    </location>
</feature>
<dbReference type="EMBL" id="JBAGLP010000105">
    <property type="protein sequence ID" value="MEG3614132.1"/>
    <property type="molecule type" value="Genomic_DNA"/>
</dbReference>
<reference evidence="5" key="2">
    <citation type="submission" date="2024-02" db="EMBL/GenBank/DDBJ databases">
        <authorList>
            <person name="Prathaban M."/>
            <person name="Mythili R."/>
            <person name="Sharmila Devi N."/>
            <person name="Sobanaa M."/>
            <person name="Prathiviraj R."/>
            <person name="Selvin J."/>
        </authorList>
    </citation>
    <scope>NUCLEOTIDE SEQUENCE</scope>
    <source>
        <strain evidence="5">MP1014</strain>
    </source>
</reference>
<dbReference type="InterPro" id="IPR011991">
    <property type="entry name" value="ArsR-like_HTH"/>
</dbReference>
<evidence type="ECO:0000256" key="3">
    <source>
        <dbReference type="ARBA" id="ARBA00023163"/>
    </source>
</evidence>
<sequence length="113" mass="12527">MATTERSAPPDLELDHAVDVLRLLADRTRLAVLAMLDGTEMSVGEIGRRLDRPGPAVSQHLARLRAARLVTSRRDGTTVYYGQPDEHVAALVANVLHHTEHLLYEVPPHHRAD</sequence>
<dbReference type="PROSITE" id="PS50987">
    <property type="entry name" value="HTH_ARSR_2"/>
    <property type="match status" value="1"/>
</dbReference>
<dbReference type="InterPro" id="IPR051011">
    <property type="entry name" value="Metal_resp_trans_reg"/>
</dbReference>
<gene>
    <name evidence="5" type="ORF">V5O49_03240</name>
</gene>
<proteinExistence type="predicted"/>
<dbReference type="CDD" id="cd00090">
    <property type="entry name" value="HTH_ARSR"/>
    <property type="match status" value="1"/>
</dbReference>
<comment type="caution">
    <text evidence="5">The sequence shown here is derived from an EMBL/GenBank/DDBJ whole genome shotgun (WGS) entry which is preliminary data.</text>
</comment>
<evidence type="ECO:0000259" key="4">
    <source>
        <dbReference type="PROSITE" id="PS50987"/>
    </source>
</evidence>
<dbReference type="SUPFAM" id="SSF46785">
    <property type="entry name" value="Winged helix' DNA-binding domain"/>
    <property type="match status" value="1"/>
</dbReference>
<dbReference type="NCBIfam" id="NF033788">
    <property type="entry name" value="HTH_metalloreg"/>
    <property type="match status" value="1"/>
</dbReference>